<keyword evidence="3" id="KW-1185">Reference proteome</keyword>
<comment type="caution">
    <text evidence="2">The sequence shown here is derived from an EMBL/GenBank/DDBJ whole genome shotgun (WGS) entry which is preliminary data.</text>
</comment>
<dbReference type="Proteomes" id="UP001501414">
    <property type="component" value="Unassembled WGS sequence"/>
</dbReference>
<evidence type="ECO:0000313" key="3">
    <source>
        <dbReference type="Proteomes" id="UP001501414"/>
    </source>
</evidence>
<name>A0ABN1Y3A8_9PSEU</name>
<evidence type="ECO:0000256" key="1">
    <source>
        <dbReference type="SAM" id="MobiDB-lite"/>
    </source>
</evidence>
<dbReference type="EMBL" id="BAAAJK010000021">
    <property type="protein sequence ID" value="GAA1393045.1"/>
    <property type="molecule type" value="Genomic_DNA"/>
</dbReference>
<sequence length="81" mass="9126">MIRRTRLLERLSEPGDAESPGRNREQPPRNTVRQEPRCATRREATGVRFGHLIHPSEIRLLLAASPITMVGVRPVPGEQAH</sequence>
<organism evidence="2 3">
    <name type="scientific">Pseudonocardia kongjuensis</name>
    <dbReference type="NCBI Taxonomy" id="102227"/>
    <lineage>
        <taxon>Bacteria</taxon>
        <taxon>Bacillati</taxon>
        <taxon>Actinomycetota</taxon>
        <taxon>Actinomycetes</taxon>
        <taxon>Pseudonocardiales</taxon>
        <taxon>Pseudonocardiaceae</taxon>
        <taxon>Pseudonocardia</taxon>
    </lineage>
</organism>
<accession>A0ABN1Y3A8</accession>
<gene>
    <name evidence="2" type="ORF">GCM10009613_39060</name>
</gene>
<reference evidence="2 3" key="1">
    <citation type="journal article" date="2019" name="Int. J. Syst. Evol. Microbiol.">
        <title>The Global Catalogue of Microorganisms (GCM) 10K type strain sequencing project: providing services to taxonomists for standard genome sequencing and annotation.</title>
        <authorList>
            <consortium name="The Broad Institute Genomics Platform"/>
            <consortium name="The Broad Institute Genome Sequencing Center for Infectious Disease"/>
            <person name="Wu L."/>
            <person name="Ma J."/>
        </authorList>
    </citation>
    <scope>NUCLEOTIDE SEQUENCE [LARGE SCALE GENOMIC DNA]</scope>
    <source>
        <strain evidence="2 3">JCM 11896</strain>
    </source>
</reference>
<protein>
    <submittedName>
        <fullName evidence="2">Uncharacterized protein</fullName>
    </submittedName>
</protein>
<proteinExistence type="predicted"/>
<evidence type="ECO:0000313" key="2">
    <source>
        <dbReference type="EMBL" id="GAA1393045.1"/>
    </source>
</evidence>
<feature type="region of interest" description="Disordered" evidence="1">
    <location>
        <begin position="1"/>
        <end position="43"/>
    </location>
</feature>